<accession>A0A2A2KNY2</accession>
<evidence type="ECO:0000259" key="3">
    <source>
        <dbReference type="Pfam" id="PF01826"/>
    </source>
</evidence>
<feature type="chain" id="PRO_5013262854" description="TIL domain-containing protein" evidence="2">
    <location>
        <begin position="22"/>
        <end position="90"/>
    </location>
</feature>
<organism evidence="4 5">
    <name type="scientific">Diploscapter pachys</name>
    <dbReference type="NCBI Taxonomy" id="2018661"/>
    <lineage>
        <taxon>Eukaryota</taxon>
        <taxon>Metazoa</taxon>
        <taxon>Ecdysozoa</taxon>
        <taxon>Nematoda</taxon>
        <taxon>Chromadorea</taxon>
        <taxon>Rhabditida</taxon>
        <taxon>Rhabditina</taxon>
        <taxon>Rhabditomorpha</taxon>
        <taxon>Rhabditoidea</taxon>
        <taxon>Rhabditidae</taxon>
        <taxon>Diploscapter</taxon>
    </lineage>
</organism>
<dbReference type="InterPro" id="IPR002919">
    <property type="entry name" value="TIL_dom"/>
</dbReference>
<comment type="caution">
    <text evidence="4">The sequence shown here is derived from an EMBL/GenBank/DDBJ whole genome shotgun (WGS) entry which is preliminary data.</text>
</comment>
<dbReference type="OrthoDB" id="5788516at2759"/>
<gene>
    <name evidence="4" type="ORF">WR25_09387</name>
</gene>
<keyword evidence="1" id="KW-0722">Serine protease inhibitor</keyword>
<sequence>MHCYSTVLSIVLLCCILLTVARNATKECPNGAEFRNCTPICPELTCDSFDKPRFCFSLRCGAPGCACRSSHVLIDRANAELGCIPIEECP</sequence>
<dbReference type="AlphaFoldDB" id="A0A2A2KNY2"/>
<reference evidence="4 5" key="1">
    <citation type="journal article" date="2017" name="Curr. Biol.">
        <title>Genome architecture and evolution of a unichromosomal asexual nematode.</title>
        <authorList>
            <person name="Fradin H."/>
            <person name="Zegar C."/>
            <person name="Gutwein M."/>
            <person name="Lucas J."/>
            <person name="Kovtun M."/>
            <person name="Corcoran D."/>
            <person name="Baugh L.R."/>
            <person name="Kiontke K."/>
            <person name="Gunsalus K."/>
            <person name="Fitch D.H."/>
            <person name="Piano F."/>
        </authorList>
    </citation>
    <scope>NUCLEOTIDE SEQUENCE [LARGE SCALE GENOMIC DNA]</scope>
    <source>
        <strain evidence="4">PF1309</strain>
    </source>
</reference>
<evidence type="ECO:0000256" key="1">
    <source>
        <dbReference type="ARBA" id="ARBA00022900"/>
    </source>
</evidence>
<evidence type="ECO:0000256" key="2">
    <source>
        <dbReference type="SAM" id="SignalP"/>
    </source>
</evidence>
<evidence type="ECO:0000313" key="5">
    <source>
        <dbReference type="Proteomes" id="UP000218231"/>
    </source>
</evidence>
<keyword evidence="1" id="KW-0646">Protease inhibitor</keyword>
<feature type="domain" description="TIL" evidence="3">
    <location>
        <begin position="28"/>
        <end position="89"/>
    </location>
</feature>
<dbReference type="STRING" id="2018661.A0A2A2KNY2"/>
<dbReference type="EMBL" id="LIAE01008043">
    <property type="protein sequence ID" value="PAV75706.1"/>
    <property type="molecule type" value="Genomic_DNA"/>
</dbReference>
<dbReference type="Gene3D" id="2.10.25.10">
    <property type="entry name" value="Laminin"/>
    <property type="match status" value="1"/>
</dbReference>
<dbReference type="Pfam" id="PF01826">
    <property type="entry name" value="TIL"/>
    <property type="match status" value="1"/>
</dbReference>
<dbReference type="InterPro" id="IPR036084">
    <property type="entry name" value="Ser_inhib-like_sf"/>
</dbReference>
<protein>
    <recommendedName>
        <fullName evidence="3">TIL domain-containing protein</fullName>
    </recommendedName>
</protein>
<dbReference type="CDD" id="cd19941">
    <property type="entry name" value="TIL"/>
    <property type="match status" value="1"/>
</dbReference>
<proteinExistence type="predicted"/>
<name>A0A2A2KNY2_9BILA</name>
<dbReference type="GO" id="GO:0004867">
    <property type="term" value="F:serine-type endopeptidase inhibitor activity"/>
    <property type="evidence" value="ECO:0007669"/>
    <property type="project" value="UniProtKB-KW"/>
</dbReference>
<keyword evidence="5" id="KW-1185">Reference proteome</keyword>
<keyword evidence="2" id="KW-0732">Signal</keyword>
<dbReference type="SUPFAM" id="SSF57567">
    <property type="entry name" value="Serine protease inhibitors"/>
    <property type="match status" value="1"/>
</dbReference>
<feature type="signal peptide" evidence="2">
    <location>
        <begin position="1"/>
        <end position="21"/>
    </location>
</feature>
<dbReference type="Proteomes" id="UP000218231">
    <property type="component" value="Unassembled WGS sequence"/>
</dbReference>
<evidence type="ECO:0000313" key="4">
    <source>
        <dbReference type="EMBL" id="PAV75706.1"/>
    </source>
</evidence>